<dbReference type="EMBL" id="QPIZ01000027">
    <property type="protein sequence ID" value="RCW29538.1"/>
    <property type="molecule type" value="Genomic_DNA"/>
</dbReference>
<evidence type="ECO:0000256" key="3">
    <source>
        <dbReference type="ARBA" id="ARBA00022679"/>
    </source>
</evidence>
<evidence type="ECO:0000313" key="6">
    <source>
        <dbReference type="Proteomes" id="UP000252733"/>
    </source>
</evidence>
<comment type="caution">
    <text evidence="5">The sequence shown here is derived from an EMBL/GenBank/DDBJ whole genome shotgun (WGS) entry which is preliminary data.</text>
</comment>
<dbReference type="CDD" id="cd00761">
    <property type="entry name" value="Glyco_tranf_GTA_type"/>
    <property type="match status" value="1"/>
</dbReference>
<proteinExistence type="inferred from homology"/>
<dbReference type="Proteomes" id="UP000252733">
    <property type="component" value="Unassembled WGS sequence"/>
</dbReference>
<evidence type="ECO:0000259" key="4">
    <source>
        <dbReference type="Pfam" id="PF00535"/>
    </source>
</evidence>
<keyword evidence="2" id="KW-0328">Glycosyltransferase</keyword>
<dbReference type="PANTHER" id="PTHR43179:SF12">
    <property type="entry name" value="GALACTOFURANOSYLTRANSFERASE GLFT2"/>
    <property type="match status" value="1"/>
</dbReference>
<comment type="similarity">
    <text evidence="1">Belongs to the glycosyltransferase 2 family.</text>
</comment>
<sequence>MITWHPQNIHIAERKFSIVIPTWNNLEMLKTCIDSIKRNSTFSHQIIIHVNEGTDGTLEWVKEQGFDYTHSLQNVGVCWAMNACRSLVQTDYLAFLNDDMYVLPEWDLALWNEIVNLPDHFFFLSSTTIEPRVSPHPGILAPYDYGTTPENFREEKLLKDYRSIEGNDWHGATWPPNVVHVNVWDLVGGYSIEYFPGLYSDPDFSMKLYEAGVRYFKGVDASRAYHFGSKSTRRIKMNKGSKQFLNKWGLTSASFTRIFLKRGQPYTGHLTVNADNKAYRKAKLKSGLKRVLWSFSGTGRTTGLHSYNKFND</sequence>
<reference evidence="5 6" key="1">
    <citation type="submission" date="2018-07" db="EMBL/GenBank/DDBJ databases">
        <title>Freshwater and sediment microbial communities from various areas in North America, analyzing microbe dynamics in response to fracking.</title>
        <authorList>
            <person name="Lamendella R."/>
        </authorList>
    </citation>
    <scope>NUCLEOTIDE SEQUENCE [LARGE SCALE GENOMIC DNA]</scope>
    <source>
        <strain evidence="5 6">160A</strain>
    </source>
</reference>
<feature type="domain" description="Glycosyltransferase 2-like" evidence="4">
    <location>
        <begin position="17"/>
        <end position="124"/>
    </location>
</feature>
<gene>
    <name evidence="5" type="ORF">DFO77_12731</name>
</gene>
<evidence type="ECO:0000313" key="5">
    <source>
        <dbReference type="EMBL" id="RCW29538.1"/>
    </source>
</evidence>
<protein>
    <submittedName>
        <fullName evidence="5">Glycosyltransferase involved in cell wall biosynthesis</fullName>
    </submittedName>
</protein>
<keyword evidence="6" id="KW-1185">Reference proteome</keyword>
<dbReference type="Pfam" id="PF00535">
    <property type="entry name" value="Glycos_transf_2"/>
    <property type="match status" value="1"/>
</dbReference>
<dbReference type="PANTHER" id="PTHR43179">
    <property type="entry name" value="RHAMNOSYLTRANSFERASE WBBL"/>
    <property type="match status" value="1"/>
</dbReference>
<dbReference type="AlphaFoldDB" id="A0A368UL83"/>
<accession>A0A368UL83</accession>
<evidence type="ECO:0000256" key="2">
    <source>
        <dbReference type="ARBA" id="ARBA00022676"/>
    </source>
</evidence>
<dbReference type="SUPFAM" id="SSF53448">
    <property type="entry name" value="Nucleotide-diphospho-sugar transferases"/>
    <property type="match status" value="1"/>
</dbReference>
<organism evidence="5 6">
    <name type="scientific">Marinilabilia salmonicolor</name>
    <dbReference type="NCBI Taxonomy" id="989"/>
    <lineage>
        <taxon>Bacteria</taxon>
        <taxon>Pseudomonadati</taxon>
        <taxon>Bacteroidota</taxon>
        <taxon>Bacteroidia</taxon>
        <taxon>Marinilabiliales</taxon>
        <taxon>Marinilabiliaceae</taxon>
        <taxon>Marinilabilia</taxon>
    </lineage>
</organism>
<dbReference type="Gene3D" id="3.90.550.10">
    <property type="entry name" value="Spore Coat Polysaccharide Biosynthesis Protein SpsA, Chain A"/>
    <property type="match status" value="1"/>
</dbReference>
<keyword evidence="3 5" id="KW-0808">Transferase</keyword>
<dbReference type="InterPro" id="IPR029044">
    <property type="entry name" value="Nucleotide-diphossugar_trans"/>
</dbReference>
<evidence type="ECO:0000256" key="1">
    <source>
        <dbReference type="ARBA" id="ARBA00006739"/>
    </source>
</evidence>
<dbReference type="InterPro" id="IPR001173">
    <property type="entry name" value="Glyco_trans_2-like"/>
</dbReference>
<dbReference type="GO" id="GO:0016757">
    <property type="term" value="F:glycosyltransferase activity"/>
    <property type="evidence" value="ECO:0007669"/>
    <property type="project" value="UniProtKB-KW"/>
</dbReference>
<dbReference type="RefSeq" id="WP_114437855.1">
    <property type="nucleotide sequence ID" value="NZ_QPIZ01000027.1"/>
</dbReference>
<name>A0A368UL83_9BACT</name>